<dbReference type="KEGG" id="ssai:N0B31_00990"/>
<organism evidence="1 2">
    <name type="scientific">Salinirubellus salinus</name>
    <dbReference type="NCBI Taxonomy" id="1364945"/>
    <lineage>
        <taxon>Archaea</taxon>
        <taxon>Methanobacteriati</taxon>
        <taxon>Methanobacteriota</taxon>
        <taxon>Stenosarchaea group</taxon>
        <taxon>Halobacteria</taxon>
        <taxon>Halobacteriales</taxon>
        <taxon>Natronomonadaceae</taxon>
        <taxon>Salinirubellus</taxon>
    </lineage>
</organism>
<dbReference type="GeneID" id="74940954"/>
<keyword evidence="2" id="KW-1185">Reference proteome</keyword>
<sequence>MHVTRRVLEGAGDGQAVLCHGPPLTGKREFLVTLVGQAVAAGHPALFVTTDENAAGLLSRYPDAFPADRTGIVDCTDSRPPETGHVVHRVASAADLTGIAVAVSKALDELDHGDRPVVVVVDSVTTLTLYAAFGRVFRFLHSFIQQVRDRGGVVAFSLDDDSVAREERSRFLSIADSRVECRNAAECRLVDEEGGASEWRRLEDPGTVTVDAGEAATAAATDSAAPGVERQTHTSQESLAALIAAVRQGRPTLTFGNVPSETDVGPLVERAQRHAVGVEELQFGGGVPAGVAMLHDGAELLAAGALEEAVVGIDDPFGDVDGTRSSVVEALPTDVFATNEAGRGRLLRASRTVERLALREGSGTVHAGFQLFSRLTRDRDTVGVYERLLAEGVEVHLYGELDASLPEPLDGAVVRGLPAEEVGDAWFVVYDGDTDAGGALVTRELEPGRYDGFWSYDGAVVERALDYLETEYGAVEA</sequence>
<proteinExistence type="predicted"/>
<dbReference type="Gene3D" id="3.40.50.300">
    <property type="entry name" value="P-loop containing nucleotide triphosphate hydrolases"/>
    <property type="match status" value="1"/>
</dbReference>
<dbReference type="AlphaFoldDB" id="A0A9E7R357"/>
<accession>A0A9E7R357</accession>
<dbReference type="RefSeq" id="WP_260593872.1">
    <property type="nucleotide sequence ID" value="NZ_CP104003.1"/>
</dbReference>
<reference evidence="1" key="1">
    <citation type="submission" date="2022-09" db="EMBL/GenBank/DDBJ databases">
        <title>Diverse halophilic archaea isolated from saline environments.</title>
        <authorList>
            <person name="Cui H.-L."/>
        </authorList>
    </citation>
    <scope>NUCLEOTIDE SEQUENCE</scope>
    <source>
        <strain evidence="1">ZS-35-S2</strain>
    </source>
</reference>
<dbReference type="InterPro" id="IPR055927">
    <property type="entry name" value="DUF7504"/>
</dbReference>
<gene>
    <name evidence="1" type="ORF">N0B31_00990</name>
</gene>
<dbReference type="Proteomes" id="UP001057580">
    <property type="component" value="Chromosome"/>
</dbReference>
<name>A0A9E7R357_9EURY</name>
<evidence type="ECO:0000313" key="1">
    <source>
        <dbReference type="EMBL" id="UWM54869.1"/>
    </source>
</evidence>
<protein>
    <recommendedName>
        <fullName evidence="3">Recombinase RecA</fullName>
    </recommendedName>
</protein>
<dbReference type="InterPro" id="IPR027417">
    <property type="entry name" value="P-loop_NTPase"/>
</dbReference>
<evidence type="ECO:0000313" key="2">
    <source>
        <dbReference type="Proteomes" id="UP001057580"/>
    </source>
</evidence>
<dbReference type="Pfam" id="PF24336">
    <property type="entry name" value="DUF7504"/>
    <property type="match status" value="1"/>
</dbReference>
<dbReference type="EMBL" id="CP104003">
    <property type="protein sequence ID" value="UWM54869.1"/>
    <property type="molecule type" value="Genomic_DNA"/>
</dbReference>
<dbReference type="SUPFAM" id="SSF52540">
    <property type="entry name" value="P-loop containing nucleoside triphosphate hydrolases"/>
    <property type="match status" value="1"/>
</dbReference>
<evidence type="ECO:0008006" key="3">
    <source>
        <dbReference type="Google" id="ProtNLM"/>
    </source>
</evidence>